<evidence type="ECO:0000313" key="10">
    <source>
        <dbReference type="Proteomes" id="UP000828390"/>
    </source>
</evidence>
<evidence type="ECO:0000256" key="1">
    <source>
        <dbReference type="ARBA" id="ARBA00002219"/>
    </source>
</evidence>
<protein>
    <recommendedName>
        <fullName evidence="8">Fucolectin tachylectin-4 pentraxin-1 domain-containing protein</fullName>
    </recommendedName>
</protein>
<dbReference type="AlphaFoldDB" id="A0A9D4BQ95"/>
<gene>
    <name evidence="9" type="ORF">DPMN_072158</name>
</gene>
<accession>A0A9D4BQ95</accession>
<dbReference type="PANTHER" id="PTHR45713">
    <property type="entry name" value="FTP DOMAIN-CONTAINING PROTEIN"/>
    <property type="match status" value="1"/>
</dbReference>
<evidence type="ECO:0000256" key="7">
    <source>
        <dbReference type="ARBA" id="ARBA00023157"/>
    </source>
</evidence>
<evidence type="ECO:0000256" key="4">
    <source>
        <dbReference type="ARBA" id="ARBA00022723"/>
    </source>
</evidence>
<dbReference type="InterPro" id="IPR051941">
    <property type="entry name" value="BG_Antigen-Binding_Lectin"/>
</dbReference>
<dbReference type="SMART" id="SM00607">
    <property type="entry name" value="FTP"/>
    <property type="match status" value="1"/>
</dbReference>
<organism evidence="9 10">
    <name type="scientific">Dreissena polymorpha</name>
    <name type="common">Zebra mussel</name>
    <name type="synonym">Mytilus polymorpha</name>
    <dbReference type="NCBI Taxonomy" id="45954"/>
    <lineage>
        <taxon>Eukaryota</taxon>
        <taxon>Metazoa</taxon>
        <taxon>Spiralia</taxon>
        <taxon>Lophotrochozoa</taxon>
        <taxon>Mollusca</taxon>
        <taxon>Bivalvia</taxon>
        <taxon>Autobranchia</taxon>
        <taxon>Heteroconchia</taxon>
        <taxon>Euheterodonta</taxon>
        <taxon>Imparidentia</taxon>
        <taxon>Neoheterodontei</taxon>
        <taxon>Myida</taxon>
        <taxon>Dreissenoidea</taxon>
        <taxon>Dreissenidae</taxon>
        <taxon>Dreissena</taxon>
    </lineage>
</organism>
<dbReference type="InterPro" id="IPR008979">
    <property type="entry name" value="Galactose-bd-like_sf"/>
</dbReference>
<dbReference type="GO" id="GO:0010185">
    <property type="term" value="P:regulation of cellular defense response"/>
    <property type="evidence" value="ECO:0007669"/>
    <property type="project" value="UniProtKB-ARBA"/>
</dbReference>
<evidence type="ECO:0000256" key="3">
    <source>
        <dbReference type="ARBA" id="ARBA00011233"/>
    </source>
</evidence>
<sequence>MLSLLVEENLITKDIKTSAANVALGKPANQTDTHDTFTADRAVDGYTSPDLIAVRSCTHTMSYNTSWLTNVELYVGFSESGFKPGEVGVSYTFELATPVYGQWVRITLNPPVEWLTLCEMEVEGVPYSARNGFYFSVFQGYVHTGTAMDKSNKVGSKLVCASRCSNSNNCNIIHFNPATFTCSLFDSLAFEKGDVENDVCVVNSIAITNNSRAQLFGT</sequence>
<proteinExistence type="inferred from homology"/>
<comment type="subunit">
    <text evidence="3">Homotrimer.</text>
</comment>
<dbReference type="SUPFAM" id="SSF49785">
    <property type="entry name" value="Galactose-binding domain-like"/>
    <property type="match status" value="1"/>
</dbReference>
<dbReference type="EMBL" id="JAIWYP010000014">
    <property type="protein sequence ID" value="KAH3712456.1"/>
    <property type="molecule type" value="Genomic_DNA"/>
</dbReference>
<evidence type="ECO:0000259" key="8">
    <source>
        <dbReference type="SMART" id="SM00607"/>
    </source>
</evidence>
<dbReference type="GO" id="GO:0001868">
    <property type="term" value="P:regulation of complement activation, lectin pathway"/>
    <property type="evidence" value="ECO:0007669"/>
    <property type="project" value="UniProtKB-ARBA"/>
</dbReference>
<reference evidence="9" key="2">
    <citation type="submission" date="2020-11" db="EMBL/GenBank/DDBJ databases">
        <authorList>
            <person name="McCartney M.A."/>
            <person name="Auch B."/>
            <person name="Kono T."/>
            <person name="Mallez S."/>
            <person name="Becker A."/>
            <person name="Gohl D.M."/>
            <person name="Silverstein K.A.T."/>
            <person name="Koren S."/>
            <person name="Bechman K.B."/>
            <person name="Herman A."/>
            <person name="Abrahante J.E."/>
            <person name="Garbe J."/>
        </authorList>
    </citation>
    <scope>NUCLEOTIDE SEQUENCE</scope>
    <source>
        <strain evidence="9">Duluth1</strain>
        <tissue evidence="9">Whole animal</tissue>
    </source>
</reference>
<evidence type="ECO:0000256" key="5">
    <source>
        <dbReference type="ARBA" id="ARBA00022734"/>
    </source>
</evidence>
<reference evidence="9" key="1">
    <citation type="journal article" date="2019" name="bioRxiv">
        <title>The Genome of the Zebra Mussel, Dreissena polymorpha: A Resource for Invasive Species Research.</title>
        <authorList>
            <person name="McCartney M.A."/>
            <person name="Auch B."/>
            <person name="Kono T."/>
            <person name="Mallez S."/>
            <person name="Zhang Y."/>
            <person name="Obille A."/>
            <person name="Becker A."/>
            <person name="Abrahante J.E."/>
            <person name="Garbe J."/>
            <person name="Badalamenti J.P."/>
            <person name="Herman A."/>
            <person name="Mangelson H."/>
            <person name="Liachko I."/>
            <person name="Sullivan S."/>
            <person name="Sone E.D."/>
            <person name="Koren S."/>
            <person name="Silverstein K.A.T."/>
            <person name="Beckman K.B."/>
            <person name="Gohl D.M."/>
        </authorList>
    </citation>
    <scope>NUCLEOTIDE SEQUENCE</scope>
    <source>
        <strain evidence="9">Duluth1</strain>
        <tissue evidence="9">Whole animal</tissue>
    </source>
</reference>
<evidence type="ECO:0000256" key="2">
    <source>
        <dbReference type="ARBA" id="ARBA00010147"/>
    </source>
</evidence>
<dbReference type="Proteomes" id="UP000828390">
    <property type="component" value="Unassembled WGS sequence"/>
</dbReference>
<comment type="function">
    <text evidence="1">Acts as a defensive agent. Recognizes blood group fucosylated oligosaccharides including A, B, H and Lewis B-type antigens. Does not recognize Lewis A antigen and has low affinity for monovalent haptens.</text>
</comment>
<keyword evidence="6" id="KW-0106">Calcium</keyword>
<keyword evidence="10" id="KW-1185">Reference proteome</keyword>
<keyword evidence="5" id="KW-0430">Lectin</keyword>
<evidence type="ECO:0000256" key="6">
    <source>
        <dbReference type="ARBA" id="ARBA00022837"/>
    </source>
</evidence>
<dbReference type="GO" id="GO:0046872">
    <property type="term" value="F:metal ion binding"/>
    <property type="evidence" value="ECO:0007669"/>
    <property type="project" value="UniProtKB-KW"/>
</dbReference>
<dbReference type="Gene3D" id="2.60.120.260">
    <property type="entry name" value="Galactose-binding domain-like"/>
    <property type="match status" value="1"/>
</dbReference>
<keyword evidence="4" id="KW-0479">Metal-binding</keyword>
<dbReference type="InterPro" id="IPR006585">
    <property type="entry name" value="FTP1"/>
</dbReference>
<comment type="caution">
    <text evidence="9">The sequence shown here is derived from an EMBL/GenBank/DDBJ whole genome shotgun (WGS) entry which is preliminary data.</text>
</comment>
<feature type="domain" description="Fucolectin tachylectin-4 pentraxin-1" evidence="8">
    <location>
        <begin position="19"/>
        <end position="126"/>
    </location>
</feature>
<dbReference type="Pfam" id="PF00024">
    <property type="entry name" value="PAN_1"/>
    <property type="match status" value="1"/>
</dbReference>
<dbReference type="InterPro" id="IPR003609">
    <property type="entry name" value="Pan_app"/>
</dbReference>
<name>A0A9D4BQ95_DREPO</name>
<dbReference type="PANTHER" id="PTHR45713:SF6">
    <property type="entry name" value="F5_8 TYPE C DOMAIN-CONTAINING PROTEIN"/>
    <property type="match status" value="1"/>
</dbReference>
<keyword evidence="7" id="KW-1015">Disulfide bond</keyword>
<evidence type="ECO:0000313" key="9">
    <source>
        <dbReference type="EMBL" id="KAH3712456.1"/>
    </source>
</evidence>
<dbReference type="GO" id="GO:0042806">
    <property type="term" value="F:fucose binding"/>
    <property type="evidence" value="ECO:0007669"/>
    <property type="project" value="UniProtKB-ARBA"/>
</dbReference>
<comment type="similarity">
    <text evidence="2">Belongs to the fucolectin family.</text>
</comment>